<evidence type="ECO:0000313" key="1">
    <source>
        <dbReference type="EMBL" id="AEI43905.1"/>
    </source>
</evidence>
<protein>
    <submittedName>
        <fullName evidence="1">Uncharacterized protein</fullName>
    </submittedName>
</protein>
<gene>
    <name evidence="1" type="ordered locus">KNP414_05381</name>
</gene>
<dbReference type="EMBL" id="CP002869">
    <property type="protein sequence ID" value="AEI43905.1"/>
    <property type="molecule type" value="Genomic_DNA"/>
</dbReference>
<accession>F8FG85</accession>
<reference evidence="2" key="1">
    <citation type="submission" date="2011-06" db="EMBL/GenBank/DDBJ databases">
        <title>Complete genome sequence of Paenibacillus mucilaginosus KNP414.</title>
        <authorList>
            <person name="Wang J."/>
            <person name="Hu S."/>
            <person name="Hu X."/>
            <person name="Zhang B."/>
            <person name="Dong D."/>
            <person name="Zhang S."/>
            <person name="Zhao K."/>
            <person name="Wu D."/>
        </authorList>
    </citation>
    <scope>NUCLEOTIDE SEQUENCE [LARGE SCALE GENOMIC DNA]</scope>
    <source>
        <strain evidence="2">KNP414</strain>
    </source>
</reference>
<dbReference type="HOGENOM" id="CLU_3101701_0_0_9"/>
<dbReference type="Proteomes" id="UP000006620">
    <property type="component" value="Chromosome"/>
</dbReference>
<sequence length="51" mass="6011">MIKLDYNNLFFVLIRCIGKDQPRLKGRPRMNLTAVNDELKRHVGHLTIYKA</sequence>
<organism evidence="1 2">
    <name type="scientific">Paenibacillus mucilaginosus (strain KNP414)</name>
    <dbReference type="NCBI Taxonomy" id="1036673"/>
    <lineage>
        <taxon>Bacteria</taxon>
        <taxon>Bacillati</taxon>
        <taxon>Bacillota</taxon>
        <taxon>Bacilli</taxon>
        <taxon>Bacillales</taxon>
        <taxon>Paenibacillaceae</taxon>
        <taxon>Paenibacillus</taxon>
    </lineage>
</organism>
<dbReference type="KEGG" id="pms:KNP414_05381"/>
<reference evidence="1 2" key="2">
    <citation type="journal article" date="2013" name="Genome Announc.">
        <title>Genome Sequence of Growth-Improving Paenibacillus mucilaginosus Strain KNP414.</title>
        <authorList>
            <person name="Lu J.J."/>
            <person name="Wang J.F."/>
            <person name="Hu X.F."/>
        </authorList>
    </citation>
    <scope>NUCLEOTIDE SEQUENCE [LARGE SCALE GENOMIC DNA]</scope>
    <source>
        <strain evidence="1 2">KNP414</strain>
    </source>
</reference>
<proteinExistence type="predicted"/>
<dbReference type="AlphaFoldDB" id="F8FG85"/>
<name>F8FG85_PAEMK</name>
<evidence type="ECO:0000313" key="2">
    <source>
        <dbReference type="Proteomes" id="UP000006620"/>
    </source>
</evidence>